<comment type="caution">
    <text evidence="1">The sequence shown here is derived from an EMBL/GenBank/DDBJ whole genome shotgun (WGS) entry which is preliminary data.</text>
</comment>
<reference evidence="1" key="1">
    <citation type="journal article" date="2023" name="bioRxiv">
        <title>Improved chromosome-level genome assembly for marigold (Tagetes erecta).</title>
        <authorList>
            <person name="Jiang F."/>
            <person name="Yuan L."/>
            <person name="Wang S."/>
            <person name="Wang H."/>
            <person name="Xu D."/>
            <person name="Wang A."/>
            <person name="Fan W."/>
        </authorList>
    </citation>
    <scope>NUCLEOTIDE SEQUENCE</scope>
    <source>
        <strain evidence="1">WSJ</strain>
        <tissue evidence="1">Leaf</tissue>
    </source>
</reference>
<evidence type="ECO:0000313" key="1">
    <source>
        <dbReference type="EMBL" id="KAK1427363.1"/>
    </source>
</evidence>
<keyword evidence="2" id="KW-1185">Reference proteome</keyword>
<organism evidence="1 2">
    <name type="scientific">Tagetes erecta</name>
    <name type="common">African marigold</name>
    <dbReference type="NCBI Taxonomy" id="13708"/>
    <lineage>
        <taxon>Eukaryota</taxon>
        <taxon>Viridiplantae</taxon>
        <taxon>Streptophyta</taxon>
        <taxon>Embryophyta</taxon>
        <taxon>Tracheophyta</taxon>
        <taxon>Spermatophyta</taxon>
        <taxon>Magnoliopsida</taxon>
        <taxon>eudicotyledons</taxon>
        <taxon>Gunneridae</taxon>
        <taxon>Pentapetalae</taxon>
        <taxon>asterids</taxon>
        <taxon>campanulids</taxon>
        <taxon>Asterales</taxon>
        <taxon>Asteraceae</taxon>
        <taxon>Asteroideae</taxon>
        <taxon>Heliantheae alliance</taxon>
        <taxon>Tageteae</taxon>
        <taxon>Tagetes</taxon>
    </lineage>
</organism>
<sequence>MEISFLIIAVQAPNPQLYRDRLLEVLPYFLGFEWCKETKAKLTDFYDSWSAFYYIEQKEPLRREARVTILVRNIKKSI</sequence>
<protein>
    <submittedName>
        <fullName evidence="1">Uncharacterized protein</fullName>
    </submittedName>
</protein>
<evidence type="ECO:0000313" key="2">
    <source>
        <dbReference type="Proteomes" id="UP001229421"/>
    </source>
</evidence>
<proteinExistence type="predicted"/>
<dbReference type="EMBL" id="JAUHHV010000004">
    <property type="protein sequence ID" value="KAK1427363.1"/>
    <property type="molecule type" value="Genomic_DNA"/>
</dbReference>
<gene>
    <name evidence="1" type="ORF">QVD17_16046</name>
</gene>
<dbReference type="Proteomes" id="UP001229421">
    <property type="component" value="Unassembled WGS sequence"/>
</dbReference>
<dbReference type="AlphaFoldDB" id="A0AAD8KR01"/>
<name>A0AAD8KR01_TARER</name>
<accession>A0AAD8KR01</accession>